<keyword evidence="3" id="KW-1185">Reference proteome</keyword>
<proteinExistence type="predicted"/>
<accession>A0A091E9H0</accession>
<feature type="compositionally biased region" description="Basic and acidic residues" evidence="1">
    <location>
        <begin position="29"/>
        <end position="41"/>
    </location>
</feature>
<gene>
    <name evidence="2" type="ORF">H920_06742</name>
</gene>
<sequence>MEEAGCPVRVQWLAIQKRAQGGQVNSDVATRRPRDNFEKPAESSGGCSGSLDTHGQKPRSPGAWATPENRPAPEGRAEPGLTTREPSTVGPSKPAPVPGKGTSTNTTWRGIREPQTEGAARTSSFLRLSLRDPLALQFVDIWFVSTLGSLRKPEAQALSGSQPAVRLRETPPNDWPPSGACAVAGISKPENSRSNERPSDFPSDIARGAAGVSRDTTNTIQRKRCQAASRLSGSEKRPPTTGRLVAPAQ</sequence>
<protein>
    <submittedName>
        <fullName evidence="2">Uncharacterized protein</fullName>
    </submittedName>
</protein>
<dbReference type="Proteomes" id="UP000028990">
    <property type="component" value="Unassembled WGS sequence"/>
</dbReference>
<evidence type="ECO:0000313" key="2">
    <source>
        <dbReference type="EMBL" id="KFO31851.1"/>
    </source>
</evidence>
<evidence type="ECO:0000313" key="3">
    <source>
        <dbReference type="Proteomes" id="UP000028990"/>
    </source>
</evidence>
<dbReference type="EMBL" id="KN122240">
    <property type="protein sequence ID" value="KFO31851.1"/>
    <property type="molecule type" value="Genomic_DNA"/>
</dbReference>
<evidence type="ECO:0000256" key="1">
    <source>
        <dbReference type="SAM" id="MobiDB-lite"/>
    </source>
</evidence>
<feature type="region of interest" description="Disordered" evidence="1">
    <location>
        <begin position="156"/>
        <end position="249"/>
    </location>
</feature>
<name>A0A091E9H0_FUKDA</name>
<organism evidence="2 3">
    <name type="scientific">Fukomys damarensis</name>
    <name type="common">Damaraland mole rat</name>
    <name type="synonym">Cryptomys damarensis</name>
    <dbReference type="NCBI Taxonomy" id="885580"/>
    <lineage>
        <taxon>Eukaryota</taxon>
        <taxon>Metazoa</taxon>
        <taxon>Chordata</taxon>
        <taxon>Craniata</taxon>
        <taxon>Vertebrata</taxon>
        <taxon>Euteleostomi</taxon>
        <taxon>Mammalia</taxon>
        <taxon>Eutheria</taxon>
        <taxon>Euarchontoglires</taxon>
        <taxon>Glires</taxon>
        <taxon>Rodentia</taxon>
        <taxon>Hystricomorpha</taxon>
        <taxon>Bathyergidae</taxon>
        <taxon>Fukomys</taxon>
    </lineage>
</organism>
<feature type="region of interest" description="Disordered" evidence="1">
    <location>
        <begin position="15"/>
        <end position="120"/>
    </location>
</feature>
<reference evidence="2 3" key="1">
    <citation type="submission" date="2013-11" db="EMBL/GenBank/DDBJ databases">
        <title>The Damaraland mole rat (Fukomys damarensis) genome and evolution of African mole rats.</title>
        <authorList>
            <person name="Gladyshev V.N."/>
            <person name="Fang X."/>
        </authorList>
    </citation>
    <scope>NUCLEOTIDE SEQUENCE [LARGE SCALE GENOMIC DNA]</scope>
    <source>
        <tissue evidence="2">Liver</tissue>
    </source>
</reference>
<feature type="compositionally biased region" description="Basic and acidic residues" evidence="1">
    <location>
        <begin position="190"/>
        <end position="199"/>
    </location>
</feature>
<dbReference type="AlphaFoldDB" id="A0A091E9H0"/>